<dbReference type="Proteomes" id="UP000030787">
    <property type="component" value="Chromosome"/>
</dbReference>
<keyword evidence="2" id="KW-1185">Reference proteome</keyword>
<evidence type="ECO:0000313" key="2">
    <source>
        <dbReference type="Proteomes" id="UP000030787"/>
    </source>
</evidence>
<protein>
    <submittedName>
        <fullName evidence="1">Uncharacterized protein</fullName>
    </submittedName>
</protein>
<organism evidence="1 2">
    <name type="scientific">Candidatus Methanoplasma termitum</name>
    <dbReference type="NCBI Taxonomy" id="1577791"/>
    <lineage>
        <taxon>Archaea</taxon>
        <taxon>Methanobacteriati</taxon>
        <taxon>Thermoplasmatota</taxon>
        <taxon>Thermoplasmata</taxon>
        <taxon>Methanomassiliicoccales</taxon>
        <taxon>Methanomassiliicoccaceae</taxon>
        <taxon>Candidatus Methanoplasma</taxon>
    </lineage>
</organism>
<sequence length="194" mass="22792">MREWIYWEMLLENYEVNEMAERIILDDKNADLFGLNEEGPSEEEYLHLQLYEKNPRRVSAMADLWYEAMIKEIDSIEGLPEDAKRKMIFSMTANGVLDMISDSAPEELGLEISFCFDSYLGLMLTNKKFKVDIIKEHRKALLGVKEEDFPSKEMYEMELEAFEEGWWDIPQPLLGKRTPNDAIKEMLNKYGLTE</sequence>
<proteinExistence type="predicted"/>
<accession>A0A0A7LAN0</accession>
<dbReference type="AlphaFoldDB" id="A0A0A7LAN0"/>
<gene>
    <name evidence="1" type="ORF">Mpt1_c01670</name>
</gene>
<reference evidence="1 2" key="1">
    <citation type="journal article" date="2014" name="Appl. Environ. Microbiol.">
        <title>Comparative Genome Analysis of 'Candidatus Methanoplasma termitum' Indicates a New Mode of Energy Metabolism in the Seventh Order of Methanogens.</title>
        <authorList>
            <person name="Lang K."/>
            <person name="Schuldes J."/>
            <person name="Klingl A."/>
            <person name="Poehlein A."/>
            <person name="Daniel R."/>
            <person name="Brune A."/>
        </authorList>
    </citation>
    <scope>NUCLEOTIDE SEQUENCE [LARGE SCALE GENOMIC DNA]</scope>
    <source>
        <strain evidence="2">Mpt1</strain>
    </source>
</reference>
<dbReference type="KEGG" id="mear:Mpt1_c01670"/>
<evidence type="ECO:0000313" key="1">
    <source>
        <dbReference type="EMBL" id="AIZ56068.1"/>
    </source>
</evidence>
<dbReference type="EMBL" id="CP010070">
    <property type="protein sequence ID" value="AIZ56068.1"/>
    <property type="molecule type" value="Genomic_DNA"/>
</dbReference>
<dbReference type="HOGENOM" id="CLU_1536734_0_0_2"/>
<name>A0A0A7LAN0_9ARCH</name>
<dbReference type="STRING" id="1577791.Mpt1_c01670"/>